<dbReference type="Gene3D" id="3.30.420.10">
    <property type="entry name" value="Ribonuclease H-like superfamily/Ribonuclease H"/>
    <property type="match status" value="1"/>
</dbReference>
<evidence type="ECO:0008006" key="3">
    <source>
        <dbReference type="Google" id="ProtNLM"/>
    </source>
</evidence>
<protein>
    <recommendedName>
        <fullName evidence="3">RNase H type-1 domain-containing protein</fullName>
    </recommendedName>
</protein>
<name>A0A8X6GND6_TRICU</name>
<dbReference type="InterPro" id="IPR036397">
    <property type="entry name" value="RNaseH_sf"/>
</dbReference>
<sequence length="194" mass="21980">MGESSNPSVMFYSRHKKHIGTSIRSGELQRSFSLKFNGNWKNVGDRIRISILRLLDKLSANFEFHIEWIPSHVGIIGKDIADSLSKAATLDTPWADMLSFSSGMFSDKSVPEITRTEREIPFPYKIRSDNNSVYALRRSTPTENLLTSICPSEMGVRRVCQKIIKTEAAFDSYQSHPLPLTPYRFANNLLLPSP</sequence>
<keyword evidence="2" id="KW-1185">Reference proteome</keyword>
<evidence type="ECO:0000313" key="2">
    <source>
        <dbReference type="Proteomes" id="UP000887116"/>
    </source>
</evidence>
<organism evidence="1 2">
    <name type="scientific">Trichonephila clavata</name>
    <name type="common">Joro spider</name>
    <name type="synonym">Nephila clavata</name>
    <dbReference type="NCBI Taxonomy" id="2740835"/>
    <lineage>
        <taxon>Eukaryota</taxon>
        <taxon>Metazoa</taxon>
        <taxon>Ecdysozoa</taxon>
        <taxon>Arthropoda</taxon>
        <taxon>Chelicerata</taxon>
        <taxon>Arachnida</taxon>
        <taxon>Araneae</taxon>
        <taxon>Araneomorphae</taxon>
        <taxon>Entelegynae</taxon>
        <taxon>Araneoidea</taxon>
        <taxon>Nephilidae</taxon>
        <taxon>Trichonephila</taxon>
    </lineage>
</organism>
<comment type="caution">
    <text evidence="1">The sequence shown here is derived from an EMBL/GenBank/DDBJ whole genome shotgun (WGS) entry which is preliminary data.</text>
</comment>
<dbReference type="InterPro" id="IPR012337">
    <property type="entry name" value="RNaseH-like_sf"/>
</dbReference>
<evidence type="ECO:0000313" key="1">
    <source>
        <dbReference type="EMBL" id="GFR07723.1"/>
    </source>
</evidence>
<gene>
    <name evidence="1" type="ORF">TNCT_76061</name>
</gene>
<dbReference type="AlphaFoldDB" id="A0A8X6GND6"/>
<dbReference type="GO" id="GO:0003676">
    <property type="term" value="F:nucleic acid binding"/>
    <property type="evidence" value="ECO:0007669"/>
    <property type="project" value="InterPro"/>
</dbReference>
<dbReference type="Proteomes" id="UP000887116">
    <property type="component" value="Unassembled WGS sequence"/>
</dbReference>
<accession>A0A8X6GND6</accession>
<proteinExistence type="predicted"/>
<dbReference type="SUPFAM" id="SSF53098">
    <property type="entry name" value="Ribonuclease H-like"/>
    <property type="match status" value="1"/>
</dbReference>
<dbReference type="EMBL" id="BMAO01006326">
    <property type="protein sequence ID" value="GFR07723.1"/>
    <property type="molecule type" value="Genomic_DNA"/>
</dbReference>
<reference evidence="1" key="1">
    <citation type="submission" date="2020-07" db="EMBL/GenBank/DDBJ databases">
        <title>Multicomponent nature underlies the extraordinary mechanical properties of spider dragline silk.</title>
        <authorList>
            <person name="Kono N."/>
            <person name="Nakamura H."/>
            <person name="Mori M."/>
            <person name="Yoshida Y."/>
            <person name="Ohtoshi R."/>
            <person name="Malay A.D."/>
            <person name="Moran D.A.P."/>
            <person name="Tomita M."/>
            <person name="Numata K."/>
            <person name="Arakawa K."/>
        </authorList>
    </citation>
    <scope>NUCLEOTIDE SEQUENCE</scope>
</reference>